<protein>
    <submittedName>
        <fullName evidence="2">Membrane protein</fullName>
    </submittedName>
</protein>
<organism evidence="2 3">
    <name type="scientific">Streptomyces phage Faust</name>
    <dbReference type="NCBI Taxonomy" id="2767565"/>
    <lineage>
        <taxon>Viruses</taxon>
        <taxon>Duplodnaviria</taxon>
        <taxon>Heunggongvirae</taxon>
        <taxon>Uroviricota</taxon>
        <taxon>Caudoviricetes</taxon>
        <taxon>Stanwilliamsviridae</taxon>
        <taxon>Loccivirinae</taxon>
        <taxon>Faustvirus</taxon>
        <taxon>Faustvirus faust</taxon>
    </lineage>
</organism>
<dbReference type="KEGG" id="vg:77927549"/>
<sequence length="72" mass="7693">MMGYEMPVVALFIVLLAAAIGVEAWGFMLMVGMTHIHILEAVNPISYEVALQFVLVSLPFQALGLAGSAKSN</sequence>
<keyword evidence="1" id="KW-1133">Transmembrane helix</keyword>
<proteinExistence type="predicted"/>
<keyword evidence="1" id="KW-0812">Transmembrane</keyword>
<keyword evidence="3" id="KW-1185">Reference proteome</keyword>
<evidence type="ECO:0000313" key="2">
    <source>
        <dbReference type="EMBL" id="QNN99326.1"/>
    </source>
</evidence>
<reference evidence="2 3" key="1">
    <citation type="submission" date="2020-06" db="EMBL/GenBank/DDBJ databases">
        <authorList>
            <person name="Arora M.N."/>
            <person name="Dalling M.T."/>
            <person name="Dawson S.P.M."/>
            <person name="Elia S.N."/>
            <person name="Burke B."/>
            <person name="Shaffer C.D."/>
            <person name="Weston-Hafer K.A."/>
            <person name="Garlena R.A."/>
            <person name="Russell D.A."/>
            <person name="Pope W.H."/>
            <person name="Jacobs-Sera D."/>
            <person name="Hatfull G.F."/>
        </authorList>
    </citation>
    <scope>NUCLEOTIDE SEQUENCE [LARGE SCALE GENOMIC DNA]</scope>
</reference>
<dbReference type="GeneID" id="77927549"/>
<keyword evidence="1" id="KW-0472">Membrane</keyword>
<name>A0A7G9UZ71_9CAUD</name>
<dbReference type="Proteomes" id="UP000516151">
    <property type="component" value="Segment"/>
</dbReference>
<gene>
    <name evidence="2" type="primary">254</name>
    <name evidence="2" type="ORF">SEA_FAUST_254</name>
</gene>
<accession>A0A7G9UZ71</accession>
<evidence type="ECO:0000256" key="1">
    <source>
        <dbReference type="SAM" id="Phobius"/>
    </source>
</evidence>
<evidence type="ECO:0000313" key="3">
    <source>
        <dbReference type="Proteomes" id="UP000516151"/>
    </source>
</evidence>
<dbReference type="RefSeq" id="YP_010651833.1">
    <property type="nucleotide sequence ID" value="NC_070783.1"/>
</dbReference>
<feature type="transmembrane region" description="Helical" evidence="1">
    <location>
        <begin position="45"/>
        <end position="66"/>
    </location>
</feature>
<dbReference type="EMBL" id="MT684598">
    <property type="protein sequence ID" value="QNN99326.1"/>
    <property type="molecule type" value="Genomic_DNA"/>
</dbReference>